<sequence>MLVDSANPNPTPLSEESKQFITYISADYKAAMNGFIKLCIPEPNCRYYHRWGLDICLRAKPEAAVRLIRLFEGADGGNAEYSLSDITVPTLVIHGSKDVITPLESGKYLANKIPNAELVVIEGAGHVPTITYPYEVVEAIEHHFKP</sequence>
<dbReference type="SUPFAM" id="SSF53474">
    <property type="entry name" value="alpha/beta-Hydrolases"/>
    <property type="match status" value="1"/>
</dbReference>
<evidence type="ECO:0000259" key="1">
    <source>
        <dbReference type="Pfam" id="PF00561"/>
    </source>
</evidence>
<accession>A0A0F9AYK6</accession>
<dbReference type="Pfam" id="PF00561">
    <property type="entry name" value="Abhydrolase_1"/>
    <property type="match status" value="1"/>
</dbReference>
<evidence type="ECO:0000313" key="2">
    <source>
        <dbReference type="EMBL" id="KKL14694.1"/>
    </source>
</evidence>
<organism evidence="2">
    <name type="scientific">marine sediment metagenome</name>
    <dbReference type="NCBI Taxonomy" id="412755"/>
    <lineage>
        <taxon>unclassified sequences</taxon>
        <taxon>metagenomes</taxon>
        <taxon>ecological metagenomes</taxon>
    </lineage>
</organism>
<dbReference type="EMBL" id="LAZR01018284">
    <property type="protein sequence ID" value="KKL96980.1"/>
    <property type="molecule type" value="Genomic_DNA"/>
</dbReference>
<evidence type="ECO:0000313" key="3">
    <source>
        <dbReference type="EMBL" id="KKL96980.1"/>
    </source>
</evidence>
<reference evidence="2" key="1">
    <citation type="journal article" date="2015" name="Nature">
        <title>Complex archaea that bridge the gap between prokaryotes and eukaryotes.</title>
        <authorList>
            <person name="Spang A."/>
            <person name="Saw J.H."/>
            <person name="Jorgensen S.L."/>
            <person name="Zaremba-Niedzwiedzka K."/>
            <person name="Martijn J."/>
            <person name="Lind A.E."/>
            <person name="van Eijk R."/>
            <person name="Schleper C."/>
            <person name="Guy L."/>
            <person name="Ettema T.J."/>
        </authorList>
    </citation>
    <scope>NUCLEOTIDE SEQUENCE</scope>
</reference>
<dbReference type="InterPro" id="IPR029058">
    <property type="entry name" value="AB_hydrolase_fold"/>
</dbReference>
<gene>
    <name evidence="3" type="ORF">LCGC14_1839080</name>
    <name evidence="2" type="ORF">LCGC14_2513100</name>
</gene>
<dbReference type="InterPro" id="IPR000073">
    <property type="entry name" value="AB_hydrolase_1"/>
</dbReference>
<dbReference type="AlphaFoldDB" id="A0A0F9AYK6"/>
<proteinExistence type="predicted"/>
<feature type="domain" description="AB hydrolase-1" evidence="1">
    <location>
        <begin position="9"/>
        <end position="128"/>
    </location>
</feature>
<name>A0A0F9AYK6_9ZZZZ</name>
<dbReference type="EMBL" id="LAZR01040356">
    <property type="protein sequence ID" value="KKL14694.1"/>
    <property type="molecule type" value="Genomic_DNA"/>
</dbReference>
<dbReference type="Gene3D" id="3.40.50.1820">
    <property type="entry name" value="alpha/beta hydrolase"/>
    <property type="match status" value="1"/>
</dbReference>
<comment type="caution">
    <text evidence="2">The sequence shown here is derived from an EMBL/GenBank/DDBJ whole genome shotgun (WGS) entry which is preliminary data.</text>
</comment>
<protein>
    <recommendedName>
        <fullName evidence="1">AB hydrolase-1 domain-containing protein</fullName>
    </recommendedName>
</protein>
<dbReference type="PANTHER" id="PTHR43689">
    <property type="entry name" value="HYDROLASE"/>
    <property type="match status" value="1"/>
</dbReference>
<dbReference type="PANTHER" id="PTHR43689:SF8">
    <property type="entry name" value="ALPHA_BETA-HYDROLASES SUPERFAMILY PROTEIN"/>
    <property type="match status" value="1"/>
</dbReference>